<dbReference type="Proteomes" id="UP001156398">
    <property type="component" value="Unassembled WGS sequence"/>
</dbReference>
<gene>
    <name evidence="1" type="ORF">POF43_023940</name>
</gene>
<name>A0ABT6W5T2_9ACTN</name>
<protein>
    <submittedName>
        <fullName evidence="1">Uncharacterized protein</fullName>
    </submittedName>
</protein>
<sequence length="112" mass="12702">MSENDMVSIWVEIHGHLNPVQQALARAMSDVSEAAYFAGWMDGTEYGVWRLLYDGGTWGMADAVTLASELDAVRSAFAVADCWIVWDNDADGQEAVPLDQWERRYAEWTERR</sequence>
<evidence type="ECO:0000313" key="2">
    <source>
        <dbReference type="Proteomes" id="UP001156398"/>
    </source>
</evidence>
<accession>A0ABT6W5T2</accession>
<organism evidence="1 2">
    <name type="scientific">Streptantibioticus silvisoli</name>
    <dbReference type="NCBI Taxonomy" id="2705255"/>
    <lineage>
        <taxon>Bacteria</taxon>
        <taxon>Bacillati</taxon>
        <taxon>Actinomycetota</taxon>
        <taxon>Actinomycetes</taxon>
        <taxon>Kitasatosporales</taxon>
        <taxon>Streptomycetaceae</taxon>
        <taxon>Streptantibioticus</taxon>
    </lineage>
</organism>
<reference evidence="1 2" key="1">
    <citation type="submission" date="2023-05" db="EMBL/GenBank/DDBJ databases">
        <title>Streptantibioticus silvisoli sp. nov., acidotolerant actinomycetes 1 from pine litter.</title>
        <authorList>
            <person name="Swiecimska M."/>
            <person name="Golinska P."/>
            <person name="Sangal V."/>
            <person name="Wachnowicz B."/>
            <person name="Goodfellow M."/>
        </authorList>
    </citation>
    <scope>NUCLEOTIDE SEQUENCE [LARGE SCALE GENOMIC DNA]</scope>
    <source>
        <strain evidence="1 2">SL54</strain>
    </source>
</reference>
<proteinExistence type="predicted"/>
<keyword evidence="2" id="KW-1185">Reference proteome</keyword>
<evidence type="ECO:0000313" key="1">
    <source>
        <dbReference type="EMBL" id="MDI5965740.1"/>
    </source>
</evidence>
<dbReference type="RefSeq" id="WP_271322100.1">
    <property type="nucleotide sequence ID" value="NZ_JAAGKO020000040.1"/>
</dbReference>
<comment type="caution">
    <text evidence="1">The sequence shown here is derived from an EMBL/GenBank/DDBJ whole genome shotgun (WGS) entry which is preliminary data.</text>
</comment>
<dbReference type="EMBL" id="JAAGKO020000040">
    <property type="protein sequence ID" value="MDI5965740.1"/>
    <property type="molecule type" value="Genomic_DNA"/>
</dbReference>